<accession>B3P0J4</accession>
<dbReference type="HOGENOM" id="CLU_2063840_0_0_1"/>
<dbReference type="EMBL" id="CH954181">
    <property type="protein sequence ID" value="EDV48820.1"/>
    <property type="molecule type" value="Genomic_DNA"/>
</dbReference>
<evidence type="ECO:0000256" key="1">
    <source>
        <dbReference type="SAM" id="MobiDB-lite"/>
    </source>
</evidence>
<name>B3P0J4_DROER</name>
<protein>
    <submittedName>
        <fullName evidence="2">GG16825</fullName>
    </submittedName>
</protein>
<evidence type="ECO:0000313" key="3">
    <source>
        <dbReference type="Proteomes" id="UP000008711"/>
    </source>
</evidence>
<evidence type="ECO:0000313" key="2">
    <source>
        <dbReference type="EMBL" id="EDV48820.1"/>
    </source>
</evidence>
<keyword evidence="3" id="KW-1185">Reference proteome</keyword>
<dbReference type="Proteomes" id="UP000008711">
    <property type="component" value="Unassembled WGS sequence"/>
</dbReference>
<gene>
    <name evidence="2" type="primary">Dere\GG16825</name>
    <name evidence="2" type="ORF">Dere_GG16825</name>
</gene>
<feature type="compositionally biased region" description="Low complexity" evidence="1">
    <location>
        <begin position="84"/>
        <end position="93"/>
    </location>
</feature>
<reference evidence="2 3" key="2">
    <citation type="journal article" date="2008" name="Bioinformatics">
        <title>Assembly reconciliation.</title>
        <authorList>
            <person name="Zimin A.V."/>
            <person name="Smith D.R."/>
            <person name="Sutton G."/>
            <person name="Yorke J.A."/>
        </authorList>
    </citation>
    <scope>NUCLEOTIDE SEQUENCE [LARGE SCALE GENOMIC DNA]</scope>
    <source>
        <strain evidence="2 3">TSC#14021-0224.01</strain>
    </source>
</reference>
<reference evidence="2 3" key="1">
    <citation type="journal article" date="2007" name="Nature">
        <title>Evolution of genes and genomes on the Drosophila phylogeny.</title>
        <authorList>
            <consortium name="Drosophila 12 Genomes Consortium"/>
            <person name="Clark A.G."/>
            <person name="Eisen M.B."/>
            <person name="Smith D.R."/>
            <person name="Bergman C.M."/>
            <person name="Oliver B."/>
            <person name="Markow T.A."/>
            <person name="Kaufman T.C."/>
            <person name="Kellis M."/>
            <person name="Gelbart W."/>
            <person name="Iyer V.N."/>
            <person name="Pollard D.A."/>
            <person name="Sackton T.B."/>
            <person name="Larracuente A.M."/>
            <person name="Singh N.D."/>
            <person name="Abad J.P."/>
            <person name="Abt D.N."/>
            <person name="Adryan B."/>
            <person name="Aguade M."/>
            <person name="Akashi H."/>
            <person name="Anderson W.W."/>
            <person name="Aquadro C.F."/>
            <person name="Ardell D.H."/>
            <person name="Arguello R."/>
            <person name="Artieri C.G."/>
            <person name="Barbash D.A."/>
            <person name="Barker D."/>
            <person name="Barsanti P."/>
            <person name="Batterham P."/>
            <person name="Batzoglou S."/>
            <person name="Begun D."/>
            <person name="Bhutkar A."/>
            <person name="Blanco E."/>
            <person name="Bosak S.A."/>
            <person name="Bradley R.K."/>
            <person name="Brand A.D."/>
            <person name="Brent M.R."/>
            <person name="Brooks A.N."/>
            <person name="Brown R.H."/>
            <person name="Butlin R.K."/>
            <person name="Caggese C."/>
            <person name="Calvi B.R."/>
            <person name="Bernardo de Carvalho A."/>
            <person name="Caspi A."/>
            <person name="Castrezana S."/>
            <person name="Celniker S.E."/>
            <person name="Chang J.L."/>
            <person name="Chapple C."/>
            <person name="Chatterji S."/>
            <person name="Chinwalla A."/>
            <person name="Civetta A."/>
            <person name="Clifton S.W."/>
            <person name="Comeron J.M."/>
            <person name="Costello J.C."/>
            <person name="Coyne J.A."/>
            <person name="Daub J."/>
            <person name="David R.G."/>
            <person name="Delcher A.L."/>
            <person name="Delehaunty K."/>
            <person name="Do C.B."/>
            <person name="Ebling H."/>
            <person name="Edwards K."/>
            <person name="Eickbush T."/>
            <person name="Evans J.D."/>
            <person name="Filipski A."/>
            <person name="Findeiss S."/>
            <person name="Freyhult E."/>
            <person name="Fulton L."/>
            <person name="Fulton R."/>
            <person name="Garcia A.C."/>
            <person name="Gardiner A."/>
            <person name="Garfield D.A."/>
            <person name="Garvin B.E."/>
            <person name="Gibson G."/>
            <person name="Gilbert D."/>
            <person name="Gnerre S."/>
            <person name="Godfrey J."/>
            <person name="Good R."/>
            <person name="Gotea V."/>
            <person name="Gravely B."/>
            <person name="Greenberg A.J."/>
            <person name="Griffiths-Jones S."/>
            <person name="Gross S."/>
            <person name="Guigo R."/>
            <person name="Gustafson E.A."/>
            <person name="Haerty W."/>
            <person name="Hahn M.W."/>
            <person name="Halligan D.L."/>
            <person name="Halpern A.L."/>
            <person name="Halter G.M."/>
            <person name="Han M.V."/>
            <person name="Heger A."/>
            <person name="Hillier L."/>
            <person name="Hinrichs A.S."/>
            <person name="Holmes I."/>
            <person name="Hoskins R.A."/>
            <person name="Hubisz M.J."/>
            <person name="Hultmark D."/>
            <person name="Huntley M.A."/>
            <person name="Jaffe D.B."/>
            <person name="Jagadeeshan S."/>
            <person name="Jeck W.R."/>
            <person name="Johnson J."/>
            <person name="Jones C.D."/>
            <person name="Jordan W.C."/>
            <person name="Karpen G.H."/>
            <person name="Kataoka E."/>
            <person name="Keightley P.D."/>
            <person name="Kheradpour P."/>
            <person name="Kirkness E.F."/>
            <person name="Koerich L.B."/>
            <person name="Kristiansen K."/>
            <person name="Kudrna D."/>
            <person name="Kulathinal R.J."/>
            <person name="Kumar S."/>
            <person name="Kwok R."/>
            <person name="Lander E."/>
            <person name="Langley C.H."/>
            <person name="Lapoint R."/>
            <person name="Lazzaro B.P."/>
            <person name="Lee S.J."/>
            <person name="Levesque L."/>
            <person name="Li R."/>
            <person name="Lin C.F."/>
            <person name="Lin M.F."/>
            <person name="Lindblad-Toh K."/>
            <person name="Llopart A."/>
            <person name="Long M."/>
            <person name="Low L."/>
            <person name="Lozovsky E."/>
            <person name="Lu J."/>
            <person name="Luo M."/>
            <person name="Machado C.A."/>
            <person name="Makalowski W."/>
            <person name="Marzo M."/>
            <person name="Matsuda M."/>
            <person name="Matzkin L."/>
            <person name="McAllister B."/>
            <person name="McBride C.S."/>
            <person name="McKernan B."/>
            <person name="McKernan K."/>
            <person name="Mendez-Lago M."/>
            <person name="Minx P."/>
            <person name="Mollenhauer M.U."/>
            <person name="Montooth K."/>
            <person name="Mount S.M."/>
            <person name="Mu X."/>
            <person name="Myers E."/>
            <person name="Negre B."/>
            <person name="Newfeld S."/>
            <person name="Nielsen R."/>
            <person name="Noor M.A."/>
            <person name="O'Grady P."/>
            <person name="Pachter L."/>
            <person name="Papaceit M."/>
            <person name="Parisi M.J."/>
            <person name="Parisi M."/>
            <person name="Parts L."/>
            <person name="Pedersen J.S."/>
            <person name="Pesole G."/>
            <person name="Phillippy A.M."/>
            <person name="Ponting C.P."/>
            <person name="Pop M."/>
            <person name="Porcelli D."/>
            <person name="Powell J.R."/>
            <person name="Prohaska S."/>
            <person name="Pruitt K."/>
            <person name="Puig M."/>
            <person name="Quesneville H."/>
            <person name="Ram K.R."/>
            <person name="Rand D."/>
            <person name="Rasmussen M.D."/>
            <person name="Reed L.K."/>
            <person name="Reenan R."/>
            <person name="Reily A."/>
            <person name="Remington K.A."/>
            <person name="Rieger T.T."/>
            <person name="Ritchie M.G."/>
            <person name="Robin C."/>
            <person name="Rogers Y.H."/>
            <person name="Rohde C."/>
            <person name="Rozas J."/>
            <person name="Rubenfield M.J."/>
            <person name="Ruiz A."/>
            <person name="Russo S."/>
            <person name="Salzberg S.L."/>
            <person name="Sanchez-Gracia A."/>
            <person name="Saranga D.J."/>
            <person name="Sato H."/>
            <person name="Schaeffer S.W."/>
            <person name="Schatz M.C."/>
            <person name="Schlenke T."/>
            <person name="Schwartz R."/>
            <person name="Segarra C."/>
            <person name="Singh R.S."/>
            <person name="Sirot L."/>
            <person name="Sirota M."/>
            <person name="Sisneros N.B."/>
            <person name="Smith C.D."/>
            <person name="Smith T.F."/>
            <person name="Spieth J."/>
            <person name="Stage D.E."/>
            <person name="Stark A."/>
            <person name="Stephan W."/>
            <person name="Strausberg R.L."/>
            <person name="Strempel S."/>
            <person name="Sturgill D."/>
            <person name="Sutton G."/>
            <person name="Sutton G.G."/>
            <person name="Tao W."/>
            <person name="Teichmann S."/>
            <person name="Tobari Y.N."/>
            <person name="Tomimura Y."/>
            <person name="Tsolas J.M."/>
            <person name="Valente V.L."/>
            <person name="Venter E."/>
            <person name="Venter J.C."/>
            <person name="Vicario S."/>
            <person name="Vieira F.G."/>
            <person name="Vilella A.J."/>
            <person name="Villasante A."/>
            <person name="Walenz B."/>
            <person name="Wang J."/>
            <person name="Wasserman M."/>
            <person name="Watts T."/>
            <person name="Wilson D."/>
            <person name="Wilson R.K."/>
            <person name="Wing R.A."/>
            <person name="Wolfner M.F."/>
            <person name="Wong A."/>
            <person name="Wong G.K."/>
            <person name="Wu C.I."/>
            <person name="Wu G."/>
            <person name="Yamamoto D."/>
            <person name="Yang H.P."/>
            <person name="Yang S.P."/>
            <person name="Yorke J.A."/>
            <person name="Yoshida K."/>
            <person name="Zdobnov E."/>
            <person name="Zhang P."/>
            <person name="Zhang Y."/>
            <person name="Zimin A.V."/>
            <person name="Baldwin J."/>
            <person name="Abdouelleil A."/>
            <person name="Abdulkadir J."/>
            <person name="Abebe A."/>
            <person name="Abera B."/>
            <person name="Abreu J."/>
            <person name="Acer S.C."/>
            <person name="Aftuck L."/>
            <person name="Alexander A."/>
            <person name="An P."/>
            <person name="Anderson E."/>
            <person name="Anderson S."/>
            <person name="Arachi H."/>
            <person name="Azer M."/>
            <person name="Bachantsang P."/>
            <person name="Barry A."/>
            <person name="Bayul T."/>
            <person name="Berlin A."/>
            <person name="Bessette D."/>
            <person name="Bloom T."/>
            <person name="Blye J."/>
            <person name="Boguslavskiy L."/>
            <person name="Bonnet C."/>
            <person name="Boukhgalter B."/>
            <person name="Bourzgui I."/>
            <person name="Brown A."/>
            <person name="Cahill P."/>
            <person name="Channer S."/>
            <person name="Cheshatsang Y."/>
            <person name="Chuda L."/>
            <person name="Citroen M."/>
            <person name="Collymore A."/>
            <person name="Cooke P."/>
            <person name="Costello M."/>
            <person name="D'Aco K."/>
            <person name="Daza R."/>
            <person name="De Haan G."/>
            <person name="DeGray S."/>
            <person name="DeMaso C."/>
            <person name="Dhargay N."/>
            <person name="Dooley K."/>
            <person name="Dooley E."/>
            <person name="Doricent M."/>
            <person name="Dorje P."/>
            <person name="Dorjee K."/>
            <person name="Dupes A."/>
            <person name="Elong R."/>
            <person name="Falk J."/>
            <person name="Farina A."/>
            <person name="Faro S."/>
            <person name="Ferguson D."/>
            <person name="Fisher S."/>
            <person name="Foley C.D."/>
            <person name="Franke A."/>
            <person name="Friedrich D."/>
            <person name="Gadbois L."/>
            <person name="Gearin G."/>
            <person name="Gearin C.R."/>
            <person name="Giannoukos G."/>
            <person name="Goode T."/>
            <person name="Graham J."/>
            <person name="Grandbois E."/>
            <person name="Grewal S."/>
            <person name="Gyaltsen K."/>
            <person name="Hafez N."/>
            <person name="Hagos B."/>
            <person name="Hall J."/>
            <person name="Henson C."/>
            <person name="Hollinger A."/>
            <person name="Honan T."/>
            <person name="Huard M.D."/>
            <person name="Hughes L."/>
            <person name="Hurhula B."/>
            <person name="Husby M.E."/>
            <person name="Kamat A."/>
            <person name="Kanga B."/>
            <person name="Kashin S."/>
            <person name="Khazanovich D."/>
            <person name="Kisner P."/>
            <person name="Lance K."/>
            <person name="Lara M."/>
            <person name="Lee W."/>
            <person name="Lennon N."/>
            <person name="Letendre F."/>
            <person name="LeVine R."/>
            <person name="Lipovsky A."/>
            <person name="Liu X."/>
            <person name="Liu J."/>
            <person name="Liu S."/>
            <person name="Lokyitsang T."/>
            <person name="Lokyitsang Y."/>
            <person name="Lubonja R."/>
            <person name="Lui A."/>
            <person name="MacDonald P."/>
            <person name="Magnisalis V."/>
            <person name="Maru K."/>
            <person name="Matthews C."/>
            <person name="McCusker W."/>
            <person name="McDonough S."/>
            <person name="Mehta T."/>
            <person name="Meldrim J."/>
            <person name="Meneus L."/>
            <person name="Mihai O."/>
            <person name="Mihalev A."/>
            <person name="Mihova T."/>
            <person name="Mittelman R."/>
            <person name="Mlenga V."/>
            <person name="Montmayeur A."/>
            <person name="Mulrain L."/>
            <person name="Navidi A."/>
            <person name="Naylor J."/>
            <person name="Negash T."/>
            <person name="Nguyen T."/>
            <person name="Nguyen N."/>
            <person name="Nicol R."/>
            <person name="Norbu C."/>
            <person name="Norbu N."/>
            <person name="Novod N."/>
            <person name="O'Neill B."/>
            <person name="Osman S."/>
            <person name="Markiewicz E."/>
            <person name="Oyono O.L."/>
            <person name="Patti C."/>
            <person name="Phunkhang P."/>
            <person name="Pierre F."/>
            <person name="Priest M."/>
            <person name="Raghuraman S."/>
            <person name="Rege F."/>
            <person name="Reyes R."/>
            <person name="Rise C."/>
            <person name="Rogov P."/>
            <person name="Ross K."/>
            <person name="Ryan E."/>
            <person name="Settipalli S."/>
            <person name="Shea T."/>
            <person name="Sherpa N."/>
            <person name="Shi L."/>
            <person name="Shih D."/>
            <person name="Sparrow T."/>
            <person name="Spaulding J."/>
            <person name="Stalker J."/>
            <person name="Stange-Thomann N."/>
            <person name="Stavropoulos S."/>
            <person name="Stone C."/>
            <person name="Strader C."/>
            <person name="Tesfaye S."/>
            <person name="Thomson T."/>
            <person name="Thoulutsang Y."/>
            <person name="Thoulutsang D."/>
            <person name="Topham K."/>
            <person name="Topping I."/>
            <person name="Tsamla T."/>
            <person name="Vassiliev H."/>
            <person name="Vo A."/>
            <person name="Wangchuk T."/>
            <person name="Wangdi T."/>
            <person name="Weiand M."/>
            <person name="Wilkinson J."/>
            <person name="Wilson A."/>
            <person name="Yadav S."/>
            <person name="Young G."/>
            <person name="Yu Q."/>
            <person name="Zembek L."/>
            <person name="Zhong D."/>
            <person name="Zimmer A."/>
            <person name="Zwirko Z."/>
            <person name="Jaffe D.B."/>
            <person name="Alvarez P."/>
            <person name="Brockman W."/>
            <person name="Butler J."/>
            <person name="Chin C."/>
            <person name="Gnerre S."/>
            <person name="Grabherr M."/>
            <person name="Kleber M."/>
            <person name="Mauceli E."/>
            <person name="MacCallum I."/>
        </authorList>
    </citation>
    <scope>NUCLEOTIDE SEQUENCE [LARGE SCALE GENOMIC DNA]</scope>
    <source>
        <strain evidence="2 3">TSC#14021-0224.01</strain>
    </source>
</reference>
<organism evidence="2 3">
    <name type="scientific">Drosophila erecta</name>
    <name type="common">Fruit fly</name>
    <dbReference type="NCBI Taxonomy" id="7220"/>
    <lineage>
        <taxon>Eukaryota</taxon>
        <taxon>Metazoa</taxon>
        <taxon>Ecdysozoa</taxon>
        <taxon>Arthropoda</taxon>
        <taxon>Hexapoda</taxon>
        <taxon>Insecta</taxon>
        <taxon>Pterygota</taxon>
        <taxon>Neoptera</taxon>
        <taxon>Endopterygota</taxon>
        <taxon>Diptera</taxon>
        <taxon>Brachycera</taxon>
        <taxon>Muscomorpha</taxon>
        <taxon>Ephydroidea</taxon>
        <taxon>Drosophilidae</taxon>
        <taxon>Drosophila</taxon>
        <taxon>Sophophora</taxon>
    </lineage>
</organism>
<sequence>MEVWCECDGSVVQWLDGSVVRWFGDSVGLGLKTTQSFVGTLEGPGNGWFCHSATSTRPKEPQADVHRKKHLLVSNVHTLTQKGQQQQQQQHQQEPGTWNSIPIPLKADVQQQFREWDGS</sequence>
<feature type="region of interest" description="Disordered" evidence="1">
    <location>
        <begin position="79"/>
        <end position="104"/>
    </location>
</feature>
<proteinExistence type="predicted"/>
<dbReference type="AlphaFoldDB" id="B3P0J4"/>